<dbReference type="RefSeq" id="WP_304536681.1">
    <property type="nucleotide sequence ID" value="NZ_JAUQOM010000007.1"/>
</dbReference>
<feature type="domain" description="FecR protein" evidence="1">
    <location>
        <begin position="126"/>
        <end position="215"/>
    </location>
</feature>
<dbReference type="InterPro" id="IPR006860">
    <property type="entry name" value="FecR"/>
</dbReference>
<organism evidence="3 4">
    <name type="scientific">Sphingobium cyanobacteriorum</name>
    <dbReference type="NCBI Taxonomy" id="3063954"/>
    <lineage>
        <taxon>Bacteria</taxon>
        <taxon>Pseudomonadati</taxon>
        <taxon>Pseudomonadota</taxon>
        <taxon>Alphaproteobacteria</taxon>
        <taxon>Sphingomonadales</taxon>
        <taxon>Sphingomonadaceae</taxon>
        <taxon>Sphingobium</taxon>
    </lineage>
</organism>
<dbReference type="Gene3D" id="2.60.120.1440">
    <property type="match status" value="1"/>
</dbReference>
<sequence>MVGPSEDPISQNIANEAAHWLAAAEGDNLTGEEKLALARWLAADPLHAQAYAEMQDLWSHMGRVPETSSLRASLAGPPQRRRWRQASRSIWPRRHPWFGPAIAAGLALIFIGVAQDWPTRLQADAMTATGERRTITLPDGSTVYLDTQSAIAFSFADDRRLIRLLRGEAAFVVAPDPKRLFTVEAKGGSATALGTRFLVRGEEGGAQVIVTEHSVRVAYPVEEGASKIVREGQSVTYDGNGLERVMEVNTSDAMAWTEGVLVFQDKPLVDVVAEIGRYHRGYMGVLGNARALRVSGVFRIDDPVAAIGQLQRSLGLRSTRIGDRLILLSS</sequence>
<evidence type="ECO:0000313" key="4">
    <source>
        <dbReference type="Proteomes" id="UP001176471"/>
    </source>
</evidence>
<evidence type="ECO:0000259" key="1">
    <source>
        <dbReference type="Pfam" id="PF04773"/>
    </source>
</evidence>
<dbReference type="Proteomes" id="UP001176471">
    <property type="component" value="Unassembled WGS sequence"/>
</dbReference>
<gene>
    <name evidence="3" type="ORF">Q4610_14545</name>
</gene>
<dbReference type="PANTHER" id="PTHR30273:SF2">
    <property type="entry name" value="PROTEIN FECR"/>
    <property type="match status" value="1"/>
</dbReference>
<evidence type="ECO:0000313" key="3">
    <source>
        <dbReference type="EMBL" id="MDO7836266.1"/>
    </source>
</evidence>
<dbReference type="InterPro" id="IPR032623">
    <property type="entry name" value="FecR_N"/>
</dbReference>
<name>A0ABT8ZP59_9SPHN</name>
<proteinExistence type="predicted"/>
<protein>
    <submittedName>
        <fullName evidence="3">FecR family protein</fullName>
    </submittedName>
</protein>
<dbReference type="Pfam" id="PF16220">
    <property type="entry name" value="DUF4880"/>
    <property type="match status" value="1"/>
</dbReference>
<comment type="caution">
    <text evidence="3">The sequence shown here is derived from an EMBL/GenBank/DDBJ whole genome shotgun (WGS) entry which is preliminary data.</text>
</comment>
<accession>A0ABT8ZP59</accession>
<evidence type="ECO:0000259" key="2">
    <source>
        <dbReference type="Pfam" id="PF16220"/>
    </source>
</evidence>
<reference evidence="3" key="1">
    <citation type="submission" date="2023-07" db="EMBL/GenBank/DDBJ databases">
        <title>Bacterial whole genome sequence for Sphingobium sp. HBC34.</title>
        <authorList>
            <person name="Le V."/>
            <person name="Ko S.-R."/>
            <person name="Ahn C.-Y."/>
            <person name="Oh H.-M."/>
        </authorList>
    </citation>
    <scope>NUCLEOTIDE SEQUENCE</scope>
    <source>
        <strain evidence="3">HBC34</strain>
    </source>
</reference>
<feature type="domain" description="FecR N-terminal" evidence="2">
    <location>
        <begin position="16"/>
        <end position="57"/>
    </location>
</feature>
<dbReference type="PIRSF" id="PIRSF018266">
    <property type="entry name" value="FecR"/>
    <property type="match status" value="1"/>
</dbReference>
<keyword evidence="4" id="KW-1185">Reference proteome</keyword>
<dbReference type="PANTHER" id="PTHR30273">
    <property type="entry name" value="PERIPLASMIC SIGNAL SENSOR AND SIGMA FACTOR ACTIVATOR FECR-RELATED"/>
    <property type="match status" value="1"/>
</dbReference>
<dbReference type="EMBL" id="JAUQOM010000007">
    <property type="protein sequence ID" value="MDO7836266.1"/>
    <property type="molecule type" value="Genomic_DNA"/>
</dbReference>
<dbReference type="Pfam" id="PF04773">
    <property type="entry name" value="FecR"/>
    <property type="match status" value="1"/>
</dbReference>
<dbReference type="InterPro" id="IPR012373">
    <property type="entry name" value="Ferrdict_sens_TM"/>
</dbReference>